<feature type="chain" id="PRO_5045921608" evidence="1">
    <location>
        <begin position="20"/>
        <end position="571"/>
    </location>
</feature>
<gene>
    <name evidence="2" type="ORF">MOX91_03005</name>
</gene>
<dbReference type="NCBIfam" id="TIGR02595">
    <property type="entry name" value="PEP_CTERM"/>
    <property type="match status" value="1"/>
</dbReference>
<feature type="signal peptide" evidence="1">
    <location>
        <begin position="1"/>
        <end position="19"/>
    </location>
</feature>
<dbReference type="RefSeq" id="WP_370396596.1">
    <property type="nucleotide sequence ID" value="NZ_JALBUT010000003.1"/>
</dbReference>
<accession>A0ABU4WFV3</accession>
<organism evidence="2 3">
    <name type="scientific">Intestinicryptomonas porci</name>
    <dbReference type="NCBI Taxonomy" id="2926320"/>
    <lineage>
        <taxon>Bacteria</taxon>
        <taxon>Pseudomonadati</taxon>
        <taxon>Verrucomicrobiota</taxon>
        <taxon>Opitutia</taxon>
        <taxon>Opitutales</taxon>
        <taxon>Intestinicryptomonaceae</taxon>
        <taxon>Intestinicryptomonas</taxon>
    </lineage>
</organism>
<comment type="caution">
    <text evidence="2">The sequence shown here is derived from an EMBL/GenBank/DDBJ whole genome shotgun (WGS) entry which is preliminary data.</text>
</comment>
<keyword evidence="3" id="KW-1185">Reference proteome</keyword>
<evidence type="ECO:0000313" key="3">
    <source>
        <dbReference type="Proteomes" id="UP001275932"/>
    </source>
</evidence>
<proteinExistence type="predicted"/>
<name>A0ABU4WFV3_9BACT</name>
<dbReference type="EMBL" id="JALBUT010000003">
    <property type="protein sequence ID" value="MDX8415148.1"/>
    <property type="molecule type" value="Genomic_DNA"/>
</dbReference>
<sequence length="571" mass="61434">MKNLSLLTMGALLPSLAFAANYTATVDGNFTDPATWGETELIPTAEDTFTIGSGVTVDITSAVVADKIEYAHNYQVPGILNIAGENASLTLSNYSSLFYQYMMVFNVSEGANLDAKFSWGGDGYYKMNIDAATATLAFDQFQGSKFDGDETLDSGIYLTNGAVATSASNWNLVPSSADHSVTVSVDNSKLQMSNANWLTINASGNYSKANIFVKNNSTVNNLGSFTVSGENAEANIEIENSSATQSGSTFQATGQNSTLNFTVKESSYTLSGDFKMLADATDATLNLSFIDNASPISITHMYIGARNGGTANYTMKNSEINTGFFYIGQHEYNLGSKVYNNGLVNLSLYNSKMTFTQFKVNYWDNSTTTIALSGNSKMVQSGNNTINFGTRDGEKKGGEVILQLGDYVDGNFVAAQSGAFQGSYEFFATSTSTLKFILGAENLTKIGEETLGALISARYFKPVQGDIILDFSNIAGLSAGYYQVALIACLSKQSLENLGGLTASYNDLFESNVIETDIVKLFYNENGDCYTIKDGVLYANIEVLNIVPEPSTYAAIFGALALAFAAYRRRK</sequence>
<reference evidence="2 3" key="1">
    <citation type="submission" date="2022-03" db="EMBL/GenBank/DDBJ databases">
        <title>Novel taxa within the pig intestine.</title>
        <authorList>
            <person name="Wylensek D."/>
            <person name="Bishof K."/>
            <person name="Afrizal A."/>
            <person name="Clavel T."/>
        </authorList>
    </citation>
    <scope>NUCLEOTIDE SEQUENCE [LARGE SCALE GENOMIC DNA]</scope>
    <source>
        <strain evidence="2 3">CLA-KB-P66</strain>
    </source>
</reference>
<evidence type="ECO:0000313" key="2">
    <source>
        <dbReference type="EMBL" id="MDX8415148.1"/>
    </source>
</evidence>
<dbReference type="Proteomes" id="UP001275932">
    <property type="component" value="Unassembled WGS sequence"/>
</dbReference>
<evidence type="ECO:0000256" key="1">
    <source>
        <dbReference type="SAM" id="SignalP"/>
    </source>
</evidence>
<dbReference type="InterPro" id="IPR013424">
    <property type="entry name" value="Ice-binding_C"/>
</dbReference>
<protein>
    <submittedName>
        <fullName evidence="2">PEP-CTERM sorting domain-containing protein</fullName>
    </submittedName>
</protein>
<keyword evidence="1" id="KW-0732">Signal</keyword>